<name>A0A2K8T0S6_9NOSO</name>
<dbReference type="Proteomes" id="UP000232003">
    <property type="component" value="Chromosome"/>
</dbReference>
<sequence>MIGEYSDQVAIKEQENQRIEDEIARLKSKIEELKALKEEIKTSVEAKI</sequence>
<evidence type="ECO:0000313" key="2">
    <source>
        <dbReference type="EMBL" id="AUB41306.1"/>
    </source>
</evidence>
<keyword evidence="3" id="KW-1185">Reference proteome</keyword>
<evidence type="ECO:0000256" key="1">
    <source>
        <dbReference type="SAM" id="Coils"/>
    </source>
</evidence>
<organism evidence="2 3">
    <name type="scientific">Nostoc flagelliforme CCNUN1</name>
    <dbReference type="NCBI Taxonomy" id="2038116"/>
    <lineage>
        <taxon>Bacteria</taxon>
        <taxon>Bacillati</taxon>
        <taxon>Cyanobacteriota</taxon>
        <taxon>Cyanophyceae</taxon>
        <taxon>Nostocales</taxon>
        <taxon>Nostocaceae</taxon>
        <taxon>Nostoc</taxon>
    </lineage>
</organism>
<keyword evidence="1" id="KW-0175">Coiled coil</keyword>
<proteinExistence type="predicted"/>
<dbReference type="KEGG" id="nfl:COO91_07354"/>
<dbReference type="AlphaFoldDB" id="A0A2K8T0S6"/>
<dbReference type="EMBL" id="CP024785">
    <property type="protein sequence ID" value="AUB41306.1"/>
    <property type="molecule type" value="Genomic_DNA"/>
</dbReference>
<reference evidence="2 3" key="1">
    <citation type="submission" date="2017-11" db="EMBL/GenBank/DDBJ databases">
        <title>Complete genome of a free-living desiccation-tolerant cyanobacterium and its photosynthetic adaptation to extreme terrestrial habitat.</title>
        <authorList>
            <person name="Shang J."/>
        </authorList>
    </citation>
    <scope>NUCLEOTIDE SEQUENCE [LARGE SCALE GENOMIC DNA]</scope>
    <source>
        <strain evidence="2 3">CCNUN1</strain>
    </source>
</reference>
<protein>
    <submittedName>
        <fullName evidence="2">DNA repair protein XRCC4</fullName>
    </submittedName>
</protein>
<gene>
    <name evidence="2" type="ORF">COO91_07354</name>
</gene>
<evidence type="ECO:0000313" key="3">
    <source>
        <dbReference type="Proteomes" id="UP000232003"/>
    </source>
</evidence>
<accession>A0A2K8T0S6</accession>
<feature type="coiled-coil region" evidence="1">
    <location>
        <begin position="2"/>
        <end position="46"/>
    </location>
</feature>
<dbReference type="RefSeq" id="WP_157816689.1">
    <property type="nucleotide sequence ID" value="NZ_CAWNNC010000001.1"/>
</dbReference>